<dbReference type="OrthoDB" id="2188309at2759"/>
<organism evidence="1 2">
    <name type="scientific">Anncaliia algerae PRA339</name>
    <dbReference type="NCBI Taxonomy" id="1288291"/>
    <lineage>
        <taxon>Eukaryota</taxon>
        <taxon>Fungi</taxon>
        <taxon>Fungi incertae sedis</taxon>
        <taxon>Microsporidia</taxon>
        <taxon>Tubulinosematoidea</taxon>
        <taxon>Tubulinosematidae</taxon>
        <taxon>Anncaliia</taxon>
    </lineage>
</organism>
<reference evidence="2" key="1">
    <citation type="submission" date="2013-02" db="EMBL/GenBank/DDBJ databases">
        <authorList>
            <consortium name="The Broad Institute Genome Sequencing Platform"/>
            <person name="Cuomo C."/>
            <person name="Becnel J."/>
            <person name="Sanscrainte N."/>
            <person name="Walker B."/>
            <person name="Young S.K."/>
            <person name="Zeng Q."/>
            <person name="Gargeya S."/>
            <person name="Fitzgerald M."/>
            <person name="Haas B."/>
            <person name="Abouelleil A."/>
            <person name="Alvarado L."/>
            <person name="Arachchi H.M."/>
            <person name="Berlin A.M."/>
            <person name="Chapman S.B."/>
            <person name="Dewar J."/>
            <person name="Goldberg J."/>
            <person name="Griggs A."/>
            <person name="Gujja S."/>
            <person name="Hansen M."/>
            <person name="Howarth C."/>
            <person name="Imamovic A."/>
            <person name="Larimer J."/>
            <person name="McCowan C."/>
            <person name="Murphy C."/>
            <person name="Neiman D."/>
            <person name="Pearson M."/>
            <person name="Priest M."/>
            <person name="Roberts A."/>
            <person name="Saif S."/>
            <person name="Shea T."/>
            <person name="Sisk P."/>
            <person name="Sykes S."/>
            <person name="Wortman J."/>
            <person name="Nusbaum C."/>
            <person name="Birren B."/>
        </authorList>
    </citation>
    <scope>NUCLEOTIDE SEQUENCE [LARGE SCALE GENOMIC DNA]</scope>
    <source>
        <strain evidence="2">PRA339</strain>
    </source>
</reference>
<name>A0A059F4V5_9MICR</name>
<evidence type="ECO:0000313" key="1">
    <source>
        <dbReference type="EMBL" id="KCZ81991.1"/>
    </source>
</evidence>
<protein>
    <submittedName>
        <fullName evidence="1">Uncharacterized protein</fullName>
    </submittedName>
</protein>
<reference evidence="1 2" key="2">
    <citation type="submission" date="2014-03" db="EMBL/GenBank/DDBJ databases">
        <title>The Genome Sequence of Anncaliia algerae insect isolate PRA339.</title>
        <authorList>
            <consortium name="The Broad Institute Genome Sequencing Platform"/>
            <consortium name="The Broad Institute Genome Sequencing Center for Infectious Disease"/>
            <person name="Cuomo C."/>
            <person name="Becnel J."/>
            <person name="Sanscrainte N."/>
            <person name="Walker B."/>
            <person name="Young S.K."/>
            <person name="Zeng Q."/>
            <person name="Gargeya S."/>
            <person name="Fitzgerald M."/>
            <person name="Haas B."/>
            <person name="Abouelleil A."/>
            <person name="Alvarado L."/>
            <person name="Arachchi H.M."/>
            <person name="Berlin A.M."/>
            <person name="Chapman S.B."/>
            <person name="Dewar J."/>
            <person name="Goldberg J."/>
            <person name="Griggs A."/>
            <person name="Gujja S."/>
            <person name="Hansen M."/>
            <person name="Howarth C."/>
            <person name="Imamovic A."/>
            <person name="Larimer J."/>
            <person name="McCowan C."/>
            <person name="Murphy C."/>
            <person name="Neiman D."/>
            <person name="Pearson M."/>
            <person name="Priest M."/>
            <person name="Roberts A."/>
            <person name="Saif S."/>
            <person name="Shea T."/>
            <person name="Sisk P."/>
            <person name="Sykes S."/>
            <person name="Wortman J."/>
            <person name="Nusbaum C."/>
            <person name="Birren B."/>
        </authorList>
    </citation>
    <scope>NUCLEOTIDE SEQUENCE [LARGE SCALE GENOMIC DNA]</scope>
    <source>
        <strain evidence="1 2">PRA339</strain>
    </source>
</reference>
<dbReference type="EMBL" id="KK365133">
    <property type="protein sequence ID" value="KCZ81991.1"/>
    <property type="molecule type" value="Genomic_DNA"/>
</dbReference>
<accession>A0A059F4V5</accession>
<dbReference type="AlphaFoldDB" id="A0A059F4V5"/>
<gene>
    <name evidence="1" type="ORF">H312_00473</name>
</gene>
<dbReference type="HOGENOM" id="CLU_1447311_0_0_1"/>
<dbReference type="Proteomes" id="UP000030655">
    <property type="component" value="Unassembled WGS sequence"/>
</dbReference>
<dbReference type="VEuPathDB" id="MicrosporidiaDB:H312_00473"/>
<evidence type="ECO:0000313" key="2">
    <source>
        <dbReference type="Proteomes" id="UP000030655"/>
    </source>
</evidence>
<proteinExistence type="predicted"/>
<sequence length="187" mass="22554">MILAKTEIFISTRSLHNIKLNDIKFLIHEFLLVEISKNYSKRCLVCKIELLINNDFVCKECFGVIYYRVENQLNEIILEFYRKYELVKSNSISPSKLYNEISFYIESEVFKNTCYRFILINLNKMLHIINIKRMMIVERKAKFKMLFISYKSLKYQYANTFSSDNWESIFIIYDKIEELLNEINVLI</sequence>
<keyword evidence="2" id="KW-1185">Reference proteome</keyword>